<dbReference type="OrthoDB" id="9801204at2"/>
<dbReference type="Proteomes" id="UP000095492">
    <property type="component" value="Unassembled WGS sequence"/>
</dbReference>
<dbReference type="SUPFAM" id="SSF142754">
    <property type="entry name" value="NadA-like"/>
    <property type="match status" value="1"/>
</dbReference>
<proteinExistence type="predicted"/>
<dbReference type="EC" id="2.5.1.72" evidence="3 10"/>
<evidence type="ECO:0000256" key="1">
    <source>
        <dbReference type="ARBA" id="ARBA00001966"/>
    </source>
</evidence>
<evidence type="ECO:0000256" key="5">
    <source>
        <dbReference type="ARBA" id="ARBA00022642"/>
    </source>
</evidence>
<comment type="cofactor">
    <cofactor evidence="1">
        <name>[4Fe-4S] cluster</name>
        <dbReference type="ChEBI" id="CHEBI:49883"/>
    </cofactor>
</comment>
<evidence type="ECO:0000256" key="10">
    <source>
        <dbReference type="NCBIfam" id="TIGR00550"/>
    </source>
</evidence>
<dbReference type="GO" id="GO:0034628">
    <property type="term" value="P:'de novo' NAD+ biosynthetic process from L-aspartate"/>
    <property type="evidence" value="ECO:0007669"/>
    <property type="project" value="TreeGrafter"/>
</dbReference>
<organism evidence="11 12">
    <name type="scientific">Eubacterium ramulus</name>
    <dbReference type="NCBI Taxonomy" id="39490"/>
    <lineage>
        <taxon>Bacteria</taxon>
        <taxon>Bacillati</taxon>
        <taxon>Bacillota</taxon>
        <taxon>Clostridia</taxon>
        <taxon>Eubacteriales</taxon>
        <taxon>Eubacteriaceae</taxon>
        <taxon>Eubacterium</taxon>
    </lineage>
</organism>
<reference evidence="11 12" key="1">
    <citation type="submission" date="2015-09" db="EMBL/GenBank/DDBJ databases">
        <authorList>
            <consortium name="Pathogen Informatics"/>
        </authorList>
    </citation>
    <scope>NUCLEOTIDE SEQUENCE [LARGE SCALE GENOMIC DNA]</scope>
    <source>
        <strain evidence="11 12">2789STDY5608891</strain>
    </source>
</reference>
<dbReference type="GO" id="GO:0046872">
    <property type="term" value="F:metal ion binding"/>
    <property type="evidence" value="ECO:0007669"/>
    <property type="project" value="UniProtKB-KW"/>
</dbReference>
<gene>
    <name evidence="11" type="primary">nadA</name>
    <name evidence="11" type="ORF">ERS852448_01276</name>
</gene>
<evidence type="ECO:0000313" key="11">
    <source>
        <dbReference type="EMBL" id="CUM96666.1"/>
    </source>
</evidence>
<dbReference type="InterPro" id="IPR003473">
    <property type="entry name" value="NadA"/>
</dbReference>
<keyword evidence="4" id="KW-0004">4Fe-4S</keyword>
<dbReference type="GO" id="GO:0008987">
    <property type="term" value="F:quinolinate synthetase A activity"/>
    <property type="evidence" value="ECO:0007669"/>
    <property type="project" value="UniProtKB-UniRule"/>
</dbReference>
<keyword evidence="6 11" id="KW-0808">Transferase</keyword>
<dbReference type="Pfam" id="PF02445">
    <property type="entry name" value="NadA"/>
    <property type="match status" value="1"/>
</dbReference>
<dbReference type="AlphaFoldDB" id="A0A173T379"/>
<evidence type="ECO:0000256" key="9">
    <source>
        <dbReference type="ARBA" id="ARBA00023014"/>
    </source>
</evidence>
<evidence type="ECO:0000256" key="2">
    <source>
        <dbReference type="ARBA" id="ARBA00005065"/>
    </source>
</evidence>
<dbReference type="UniPathway" id="UPA00253">
    <property type="reaction ID" value="UER00327"/>
</dbReference>
<dbReference type="Gene3D" id="3.40.50.10800">
    <property type="entry name" value="NadA-like"/>
    <property type="match status" value="3"/>
</dbReference>
<dbReference type="PANTHER" id="PTHR30573">
    <property type="entry name" value="QUINOLINATE SYNTHETASE A"/>
    <property type="match status" value="1"/>
</dbReference>
<evidence type="ECO:0000313" key="12">
    <source>
        <dbReference type="Proteomes" id="UP000095492"/>
    </source>
</evidence>
<name>A0A173T379_EUBRA</name>
<dbReference type="NCBIfam" id="TIGR00550">
    <property type="entry name" value="nadA"/>
    <property type="match status" value="1"/>
</dbReference>
<evidence type="ECO:0000256" key="6">
    <source>
        <dbReference type="ARBA" id="ARBA00022679"/>
    </source>
</evidence>
<dbReference type="EMBL" id="CYYA01000007">
    <property type="protein sequence ID" value="CUM96666.1"/>
    <property type="molecule type" value="Genomic_DNA"/>
</dbReference>
<keyword evidence="8" id="KW-0408">Iron</keyword>
<dbReference type="STRING" id="39490.ERS852448_01276"/>
<accession>A0A173T379</accession>
<keyword evidence="5" id="KW-0662">Pyridine nucleotide biosynthesis</keyword>
<dbReference type="InterPro" id="IPR036094">
    <property type="entry name" value="NadA_sf"/>
</dbReference>
<evidence type="ECO:0000256" key="7">
    <source>
        <dbReference type="ARBA" id="ARBA00022723"/>
    </source>
</evidence>
<evidence type="ECO:0000256" key="8">
    <source>
        <dbReference type="ARBA" id="ARBA00023004"/>
    </source>
</evidence>
<evidence type="ECO:0000256" key="3">
    <source>
        <dbReference type="ARBA" id="ARBA00012669"/>
    </source>
</evidence>
<keyword evidence="9" id="KW-0411">Iron-sulfur</keyword>
<sequence>MTIAEIQQEIMRMKKEQDVCILAHAYQSQDILEVADYMGDSYGLSVQASKSRCKNVIMCGVRFMAETCKVLSPQKRVWLANPIAGCPMAEQLDLEFLRALKQKYPDHAVVAYINTTSELKTECDVCVTSSSAVEICKKLDADKILFVPDPNLGHYVAEQIPEKEFAFYTGGCPRHMIVTPEHVRKAKELHPNALLLVHPECRQEVVAQADYVGSTTGIMNYAKNSECKEFIIGTENSIVEHLQFDCPDKQFYPLTVQLTCMNMKVTTLMDIYNCLKGCGGEEIALPADIMEGAGRCIHRMVELGG</sequence>
<keyword evidence="7" id="KW-0479">Metal-binding</keyword>
<dbReference type="GeneID" id="97390770"/>
<dbReference type="PANTHER" id="PTHR30573:SF0">
    <property type="entry name" value="QUINOLINATE SYNTHASE, CHLOROPLASTIC"/>
    <property type="match status" value="1"/>
</dbReference>
<dbReference type="RefSeq" id="WP_055290059.1">
    <property type="nucleotide sequence ID" value="NZ_CAXUGT010000015.1"/>
</dbReference>
<comment type="pathway">
    <text evidence="2">Cofactor biosynthesis; NAD(+) biosynthesis; quinolinate from iminoaspartate: step 1/1.</text>
</comment>
<evidence type="ECO:0000256" key="4">
    <source>
        <dbReference type="ARBA" id="ARBA00022485"/>
    </source>
</evidence>
<dbReference type="GO" id="GO:0051539">
    <property type="term" value="F:4 iron, 4 sulfur cluster binding"/>
    <property type="evidence" value="ECO:0007669"/>
    <property type="project" value="UniProtKB-KW"/>
</dbReference>
<protein>
    <recommendedName>
        <fullName evidence="3 10">Quinolinate synthase</fullName>
        <ecNumber evidence="3 10">2.5.1.72</ecNumber>
    </recommendedName>
</protein>
<dbReference type="NCBIfam" id="NF006878">
    <property type="entry name" value="PRK09375.1-2"/>
    <property type="match status" value="1"/>
</dbReference>